<evidence type="ECO:0000313" key="3">
    <source>
        <dbReference type="Proteomes" id="UP000276834"/>
    </source>
</evidence>
<accession>A0A3L8RS37</accession>
<feature type="compositionally biased region" description="Low complexity" evidence="1">
    <location>
        <begin position="146"/>
        <end position="159"/>
    </location>
</feature>
<dbReference type="PANTHER" id="PTHR12505">
    <property type="entry name" value="PHD FINGER TRANSCRIPTION FACTOR"/>
    <property type="match status" value="1"/>
</dbReference>
<reference evidence="2 3" key="1">
    <citation type="journal article" date="2018" name="Proc. R. Soc. B">
        <title>A non-coding region near Follistatin controls head colour polymorphism in the Gouldian finch.</title>
        <authorList>
            <person name="Toomey M.B."/>
            <person name="Marques C.I."/>
            <person name="Andrade P."/>
            <person name="Araujo P.M."/>
            <person name="Sabatino S."/>
            <person name="Gazda M.A."/>
            <person name="Afonso S."/>
            <person name="Lopes R.J."/>
            <person name="Corbo J.C."/>
            <person name="Carneiro M."/>
        </authorList>
    </citation>
    <scope>NUCLEOTIDE SEQUENCE [LARGE SCALE GENOMIC DNA]</scope>
    <source>
        <strain evidence="2">Red01</strain>
        <tissue evidence="2">Muscle</tissue>
    </source>
</reference>
<dbReference type="Proteomes" id="UP000276834">
    <property type="component" value="Unassembled WGS sequence"/>
</dbReference>
<evidence type="ECO:0000313" key="2">
    <source>
        <dbReference type="EMBL" id="RLV82897.1"/>
    </source>
</evidence>
<dbReference type="OrthoDB" id="6426227at2759"/>
<dbReference type="EMBL" id="QUSF01000339">
    <property type="protein sequence ID" value="RLV82897.1"/>
    <property type="molecule type" value="Genomic_DNA"/>
</dbReference>
<comment type="caution">
    <text evidence="2">The sequence shown here is derived from an EMBL/GenBank/DDBJ whole genome shotgun (WGS) entry which is preliminary data.</text>
</comment>
<feature type="compositionally biased region" description="Basic and acidic residues" evidence="1">
    <location>
        <begin position="63"/>
        <end position="76"/>
    </location>
</feature>
<name>A0A3L8RS37_CHLGU</name>
<dbReference type="InterPro" id="IPR052429">
    <property type="entry name" value="BAH_domain_protein"/>
</dbReference>
<evidence type="ECO:0000256" key="1">
    <source>
        <dbReference type="SAM" id="MobiDB-lite"/>
    </source>
</evidence>
<sequence length="176" mass="18246">MDGRDFAPPPRLLSERGSLGHRHGTGRVAGSAHGAVQPPGHFQPTKYFPAPISMATHTAAPPAREERDPGLRRRDPGAGTRRHVRGEQGGRYARGRGAAVEGHRARARYSAPKCQGAKGFAARGRRGSCGSWTKRGTRPSSARPTSTGAGSPDPASAASCPRGFVCGMCSAAAGKG</sequence>
<dbReference type="AlphaFoldDB" id="A0A3L8RS37"/>
<protein>
    <submittedName>
        <fullName evidence="2">Uncharacterized protein</fullName>
    </submittedName>
</protein>
<gene>
    <name evidence="2" type="ORF">DV515_00016529</name>
</gene>
<keyword evidence="3" id="KW-1185">Reference proteome</keyword>
<dbReference type="PANTHER" id="PTHR12505:SF22">
    <property type="entry name" value="BAH AND COILED-COIL DOMAIN-CONTAINING PROTEIN 1"/>
    <property type="match status" value="1"/>
</dbReference>
<organism evidence="2 3">
    <name type="scientific">Chloebia gouldiae</name>
    <name type="common">Gouldian finch</name>
    <name type="synonym">Erythrura gouldiae</name>
    <dbReference type="NCBI Taxonomy" id="44316"/>
    <lineage>
        <taxon>Eukaryota</taxon>
        <taxon>Metazoa</taxon>
        <taxon>Chordata</taxon>
        <taxon>Craniata</taxon>
        <taxon>Vertebrata</taxon>
        <taxon>Euteleostomi</taxon>
        <taxon>Archelosauria</taxon>
        <taxon>Archosauria</taxon>
        <taxon>Dinosauria</taxon>
        <taxon>Saurischia</taxon>
        <taxon>Theropoda</taxon>
        <taxon>Coelurosauria</taxon>
        <taxon>Aves</taxon>
        <taxon>Neognathae</taxon>
        <taxon>Neoaves</taxon>
        <taxon>Telluraves</taxon>
        <taxon>Australaves</taxon>
        <taxon>Passeriformes</taxon>
        <taxon>Passeroidea</taxon>
        <taxon>Passeridae</taxon>
        <taxon>Chloebia</taxon>
    </lineage>
</organism>
<feature type="region of interest" description="Disordered" evidence="1">
    <location>
        <begin position="1"/>
        <end position="160"/>
    </location>
</feature>
<proteinExistence type="predicted"/>